<accession>A0ABW5A2A9</accession>
<feature type="region of interest" description="Disordered" evidence="2">
    <location>
        <begin position="190"/>
        <end position="236"/>
    </location>
</feature>
<dbReference type="InterPro" id="IPR011055">
    <property type="entry name" value="Dup_hybrid_motif"/>
</dbReference>
<evidence type="ECO:0000313" key="6">
    <source>
        <dbReference type="EMBL" id="MFD2171990.1"/>
    </source>
</evidence>
<feature type="compositionally biased region" description="Basic and acidic residues" evidence="2">
    <location>
        <begin position="225"/>
        <end position="236"/>
    </location>
</feature>
<keyword evidence="6" id="KW-0378">Hydrolase</keyword>
<dbReference type="GO" id="GO:0016787">
    <property type="term" value="F:hydrolase activity"/>
    <property type="evidence" value="ECO:0007669"/>
    <property type="project" value="UniProtKB-KW"/>
</dbReference>
<feature type="region of interest" description="Disordered" evidence="2">
    <location>
        <begin position="33"/>
        <end position="61"/>
    </location>
</feature>
<feature type="compositionally biased region" description="Basic and acidic residues" evidence="2">
    <location>
        <begin position="200"/>
        <end position="218"/>
    </location>
</feature>
<feature type="region of interest" description="Disordered" evidence="2">
    <location>
        <begin position="254"/>
        <end position="281"/>
    </location>
</feature>
<dbReference type="PANTHER" id="PTHR21666:SF270">
    <property type="entry name" value="MUREIN HYDROLASE ACTIVATOR ENVC"/>
    <property type="match status" value="1"/>
</dbReference>
<feature type="domain" description="M23ase beta-sheet core" evidence="4">
    <location>
        <begin position="305"/>
        <end position="401"/>
    </location>
</feature>
<gene>
    <name evidence="6" type="ORF">ACFSOY_18660</name>
</gene>
<dbReference type="InterPro" id="IPR050570">
    <property type="entry name" value="Cell_wall_metabolism_enzyme"/>
</dbReference>
<dbReference type="RefSeq" id="WP_386049266.1">
    <property type="nucleotide sequence ID" value="NZ_JBHUIO010000011.1"/>
</dbReference>
<proteinExistence type="predicted"/>
<feature type="chain" id="PRO_5045733325" evidence="3">
    <location>
        <begin position="30"/>
        <end position="405"/>
    </location>
</feature>
<dbReference type="Pfam" id="PF01551">
    <property type="entry name" value="Peptidase_M23"/>
    <property type="match status" value="1"/>
</dbReference>
<evidence type="ECO:0000259" key="5">
    <source>
        <dbReference type="Pfam" id="PF24568"/>
    </source>
</evidence>
<dbReference type="EMBL" id="JBHUIO010000011">
    <property type="protein sequence ID" value="MFD2171990.1"/>
    <property type="molecule type" value="Genomic_DNA"/>
</dbReference>
<dbReference type="PANTHER" id="PTHR21666">
    <property type="entry name" value="PEPTIDASE-RELATED"/>
    <property type="match status" value="1"/>
</dbReference>
<evidence type="ECO:0000256" key="2">
    <source>
        <dbReference type="SAM" id="MobiDB-lite"/>
    </source>
</evidence>
<feature type="domain" description="Peptidoglycan hydrolase PcsB coiled-coil" evidence="5">
    <location>
        <begin position="109"/>
        <end position="180"/>
    </location>
</feature>
<name>A0ABW5A2A9_9BACL</name>
<evidence type="ECO:0000256" key="1">
    <source>
        <dbReference type="ARBA" id="ARBA00022729"/>
    </source>
</evidence>
<dbReference type="InterPro" id="IPR016047">
    <property type="entry name" value="M23ase_b-sheet_dom"/>
</dbReference>
<organism evidence="6 7">
    <name type="scientific">Tumebacillus lipolyticus</name>
    <dbReference type="NCBI Taxonomy" id="1280370"/>
    <lineage>
        <taxon>Bacteria</taxon>
        <taxon>Bacillati</taxon>
        <taxon>Bacillota</taxon>
        <taxon>Bacilli</taxon>
        <taxon>Bacillales</taxon>
        <taxon>Alicyclobacillaceae</taxon>
        <taxon>Tumebacillus</taxon>
    </lineage>
</organism>
<keyword evidence="7" id="KW-1185">Reference proteome</keyword>
<protein>
    <submittedName>
        <fullName evidence="6">Murein hydrolase activator EnvC family protein</fullName>
    </submittedName>
</protein>
<dbReference type="CDD" id="cd12797">
    <property type="entry name" value="M23_peptidase"/>
    <property type="match status" value="1"/>
</dbReference>
<sequence length="405" mass="45132">MQLKSRKSVTLGITSALAIALIMPQAAMADIEDLQKQQQTEQGKLDNAREKEKAAKEKKEEYQKQINVNAAEIEKITSQIDEKESELARLKTEILKKGQQIEKTQRELEEAEERVKERDKLLKQRLRLMYEKGEVQYLEVLLGATSFSDFLDRFDALQLIFEQDTDILRQNKEDRDLVAQTKVKLEDEKSTLVGMESSEQEQKAQLDGLKAQKEDIHQKLQASKSEQERIESEQRSIQEQSINAIYALQQQISEERRQQNTQNPGNGNGGGQTHNGPFSWPVPSGGVVTSNWGNRIDPFTGERAGHNGVDIASAEGTPIAVAQTGTVITAGWVSGFGNCIIVDHGGNLWTLYGHLMTGGVLVSIGQQVTQGQIIGKMGNTGRSTGPHLHFGVYQNGKDIDPYTYL</sequence>
<evidence type="ECO:0000256" key="3">
    <source>
        <dbReference type="SAM" id="SignalP"/>
    </source>
</evidence>
<keyword evidence="1 3" id="KW-0732">Signal</keyword>
<comment type="caution">
    <text evidence="6">The sequence shown here is derived from an EMBL/GenBank/DDBJ whole genome shotgun (WGS) entry which is preliminary data.</text>
</comment>
<dbReference type="Gene3D" id="2.70.70.10">
    <property type="entry name" value="Glucose Permease (Domain IIA)"/>
    <property type="match status" value="1"/>
</dbReference>
<reference evidence="7" key="1">
    <citation type="journal article" date="2019" name="Int. J. Syst. Evol. Microbiol.">
        <title>The Global Catalogue of Microorganisms (GCM) 10K type strain sequencing project: providing services to taxonomists for standard genome sequencing and annotation.</title>
        <authorList>
            <consortium name="The Broad Institute Genomics Platform"/>
            <consortium name="The Broad Institute Genome Sequencing Center for Infectious Disease"/>
            <person name="Wu L."/>
            <person name="Ma J."/>
        </authorList>
    </citation>
    <scope>NUCLEOTIDE SEQUENCE [LARGE SCALE GENOMIC DNA]</scope>
    <source>
        <strain evidence="7">CGMCC 1.13574</strain>
    </source>
</reference>
<dbReference type="InterPro" id="IPR057309">
    <property type="entry name" value="PcsB_CC"/>
</dbReference>
<feature type="compositionally biased region" description="Basic and acidic residues" evidence="2">
    <location>
        <begin position="43"/>
        <end position="61"/>
    </location>
</feature>
<dbReference type="Proteomes" id="UP001597343">
    <property type="component" value="Unassembled WGS sequence"/>
</dbReference>
<dbReference type="SUPFAM" id="SSF51261">
    <property type="entry name" value="Duplicated hybrid motif"/>
    <property type="match status" value="1"/>
</dbReference>
<dbReference type="Gene3D" id="6.10.250.3150">
    <property type="match status" value="1"/>
</dbReference>
<evidence type="ECO:0000313" key="7">
    <source>
        <dbReference type="Proteomes" id="UP001597343"/>
    </source>
</evidence>
<dbReference type="Pfam" id="PF24568">
    <property type="entry name" value="CC_PcsB"/>
    <property type="match status" value="1"/>
</dbReference>
<feature type="signal peptide" evidence="3">
    <location>
        <begin position="1"/>
        <end position="29"/>
    </location>
</feature>
<evidence type="ECO:0000259" key="4">
    <source>
        <dbReference type="Pfam" id="PF01551"/>
    </source>
</evidence>